<dbReference type="GO" id="GO:0000156">
    <property type="term" value="F:phosphorelay response regulator activity"/>
    <property type="evidence" value="ECO:0007669"/>
    <property type="project" value="TreeGrafter"/>
</dbReference>
<dbReference type="InterPro" id="IPR001789">
    <property type="entry name" value="Sig_transdc_resp-reg_receiver"/>
</dbReference>
<dbReference type="Gene3D" id="1.10.10.10">
    <property type="entry name" value="Winged helix-like DNA-binding domain superfamily/Winged helix DNA-binding domain"/>
    <property type="match status" value="1"/>
</dbReference>
<feature type="domain" description="Response regulatory" evidence="10">
    <location>
        <begin position="4"/>
        <end position="116"/>
    </location>
</feature>
<dbReference type="Gene3D" id="3.40.50.2300">
    <property type="match status" value="1"/>
</dbReference>
<dbReference type="PROSITE" id="PS51755">
    <property type="entry name" value="OMPR_PHOB"/>
    <property type="match status" value="1"/>
</dbReference>
<dbReference type="PATRIC" id="fig|1538.10.peg.2135"/>
<evidence type="ECO:0000256" key="4">
    <source>
        <dbReference type="ARBA" id="ARBA00023015"/>
    </source>
</evidence>
<dbReference type="Pfam" id="PF00486">
    <property type="entry name" value="Trans_reg_C"/>
    <property type="match status" value="1"/>
</dbReference>
<dbReference type="FunFam" id="1.10.10.10:FF:000018">
    <property type="entry name" value="DNA-binding response regulator ResD"/>
    <property type="match status" value="1"/>
</dbReference>
<keyword evidence="2 8" id="KW-0597">Phosphoprotein</keyword>
<dbReference type="CDD" id="cd17574">
    <property type="entry name" value="REC_OmpR"/>
    <property type="match status" value="1"/>
</dbReference>
<dbReference type="GO" id="GO:0006355">
    <property type="term" value="P:regulation of DNA-templated transcription"/>
    <property type="evidence" value="ECO:0007669"/>
    <property type="project" value="InterPro"/>
</dbReference>
<dbReference type="EMBL" id="LITT01000014">
    <property type="protein sequence ID" value="OAA89317.1"/>
    <property type="molecule type" value="Genomic_DNA"/>
</dbReference>
<proteinExistence type="predicted"/>
<dbReference type="PANTHER" id="PTHR48111">
    <property type="entry name" value="REGULATOR OF RPOS"/>
    <property type="match status" value="1"/>
</dbReference>
<feature type="domain" description="OmpR/PhoB-type" evidence="11">
    <location>
        <begin position="128"/>
        <end position="227"/>
    </location>
</feature>
<dbReference type="RefSeq" id="WP_063555201.1">
    <property type="nucleotide sequence ID" value="NZ_LITT01000014.1"/>
</dbReference>
<dbReference type="GO" id="GO:0000976">
    <property type="term" value="F:transcription cis-regulatory region binding"/>
    <property type="evidence" value="ECO:0007669"/>
    <property type="project" value="TreeGrafter"/>
</dbReference>
<dbReference type="PROSITE" id="PS50110">
    <property type="entry name" value="RESPONSE_REGULATORY"/>
    <property type="match status" value="1"/>
</dbReference>
<dbReference type="OrthoDB" id="9790442at2"/>
<dbReference type="AlphaFoldDB" id="A0A168QLR3"/>
<evidence type="ECO:0000256" key="7">
    <source>
        <dbReference type="ARBA" id="ARBA00024867"/>
    </source>
</evidence>
<keyword evidence="6" id="KW-0804">Transcription</keyword>
<evidence type="ECO:0000259" key="11">
    <source>
        <dbReference type="PROSITE" id="PS51755"/>
    </source>
</evidence>
<evidence type="ECO:0000256" key="9">
    <source>
        <dbReference type="PROSITE-ProRule" id="PRU01091"/>
    </source>
</evidence>
<evidence type="ECO:0000313" key="12">
    <source>
        <dbReference type="EMBL" id="OAA89317.1"/>
    </source>
</evidence>
<dbReference type="InterPro" id="IPR011006">
    <property type="entry name" value="CheY-like_superfamily"/>
</dbReference>
<dbReference type="GO" id="GO:0032993">
    <property type="term" value="C:protein-DNA complex"/>
    <property type="evidence" value="ECO:0007669"/>
    <property type="project" value="TreeGrafter"/>
</dbReference>
<evidence type="ECO:0000313" key="13">
    <source>
        <dbReference type="Proteomes" id="UP000077407"/>
    </source>
</evidence>
<dbReference type="PANTHER" id="PTHR48111:SF2">
    <property type="entry name" value="RESPONSE REGULATOR SAER"/>
    <property type="match status" value="1"/>
</dbReference>
<dbReference type="Proteomes" id="UP000077407">
    <property type="component" value="Unassembled WGS sequence"/>
</dbReference>
<dbReference type="SMART" id="SM00862">
    <property type="entry name" value="Trans_reg_C"/>
    <property type="match status" value="1"/>
</dbReference>
<evidence type="ECO:0000256" key="2">
    <source>
        <dbReference type="ARBA" id="ARBA00022553"/>
    </source>
</evidence>
<evidence type="ECO:0000259" key="10">
    <source>
        <dbReference type="PROSITE" id="PS50110"/>
    </source>
</evidence>
<name>A0A168QLR3_9CLOT</name>
<keyword evidence="3" id="KW-0902">Two-component regulatory system</keyword>
<comment type="caution">
    <text evidence="12">The sequence shown here is derived from an EMBL/GenBank/DDBJ whole genome shotgun (WGS) entry which is preliminary data.</text>
</comment>
<keyword evidence="4" id="KW-0805">Transcription regulation</keyword>
<feature type="DNA-binding region" description="OmpR/PhoB-type" evidence="9">
    <location>
        <begin position="128"/>
        <end position="227"/>
    </location>
</feature>
<dbReference type="FunFam" id="3.40.50.2300:FF:000001">
    <property type="entry name" value="DNA-binding response regulator PhoB"/>
    <property type="match status" value="1"/>
</dbReference>
<gene>
    <name evidence="12" type="primary">phoP_4</name>
    <name evidence="12" type="ORF">WY13_01690</name>
</gene>
<dbReference type="InterPro" id="IPR036388">
    <property type="entry name" value="WH-like_DNA-bd_sf"/>
</dbReference>
<comment type="function">
    <text evidence="7">May play the central regulatory role in sporulation. It may be an element of the effector pathway responsible for the activation of sporulation genes in response to nutritional stress. Spo0A may act in concert with spo0H (a sigma factor) to control the expression of some genes that are critical to the sporulation process.</text>
</comment>
<dbReference type="Pfam" id="PF00072">
    <property type="entry name" value="Response_reg"/>
    <property type="match status" value="1"/>
</dbReference>
<dbReference type="InterPro" id="IPR039420">
    <property type="entry name" value="WalR-like"/>
</dbReference>
<protein>
    <recommendedName>
        <fullName evidence="1">Stage 0 sporulation protein A homolog</fullName>
    </recommendedName>
</protein>
<dbReference type="Gene3D" id="6.10.250.690">
    <property type="match status" value="1"/>
</dbReference>
<dbReference type="InterPro" id="IPR001867">
    <property type="entry name" value="OmpR/PhoB-type_DNA-bd"/>
</dbReference>
<keyword evidence="5 9" id="KW-0238">DNA-binding</keyword>
<dbReference type="SUPFAM" id="SSF52172">
    <property type="entry name" value="CheY-like"/>
    <property type="match status" value="1"/>
</dbReference>
<evidence type="ECO:0000256" key="8">
    <source>
        <dbReference type="PROSITE-ProRule" id="PRU00169"/>
    </source>
</evidence>
<sequence>MREKILVVDDEEDIISFLKDSLEEDDYEVFTASSGEEAMEKIKLYPDLILLDIMMPGKNGYEVCNDIRDIVSCPIIFLTAKGEERDIVKGLASGGDDYIQKPFSLRQLKARIHAHLRREKRNTNNSEKANLYFKNVSINLRNREIYCNGQLVILTKKEFDIIEFLSVNCGQVFSKEQIYEKVWGYDAEGDSASVAEHVKKIRHKIQKFDPEEEYISTVWGVGYKWEK</sequence>
<feature type="modified residue" description="4-aspartylphosphate" evidence="8">
    <location>
        <position position="52"/>
    </location>
</feature>
<evidence type="ECO:0000256" key="6">
    <source>
        <dbReference type="ARBA" id="ARBA00023163"/>
    </source>
</evidence>
<dbReference type="GO" id="GO:0005829">
    <property type="term" value="C:cytosol"/>
    <property type="evidence" value="ECO:0007669"/>
    <property type="project" value="TreeGrafter"/>
</dbReference>
<evidence type="ECO:0000256" key="5">
    <source>
        <dbReference type="ARBA" id="ARBA00023125"/>
    </source>
</evidence>
<accession>A0A168QLR3</accession>
<evidence type="ECO:0000256" key="3">
    <source>
        <dbReference type="ARBA" id="ARBA00023012"/>
    </source>
</evidence>
<organism evidence="12 13">
    <name type="scientific">Clostridium ljungdahlii</name>
    <dbReference type="NCBI Taxonomy" id="1538"/>
    <lineage>
        <taxon>Bacteria</taxon>
        <taxon>Bacillati</taxon>
        <taxon>Bacillota</taxon>
        <taxon>Clostridia</taxon>
        <taxon>Eubacteriales</taxon>
        <taxon>Clostridiaceae</taxon>
        <taxon>Clostridium</taxon>
    </lineage>
</organism>
<reference evidence="12 13" key="1">
    <citation type="journal article" date="2015" name="Biotechnol. Bioeng.">
        <title>Genome sequence and phenotypic characterization of Caulobacter segnis.</title>
        <authorList>
            <person name="Patel S."/>
            <person name="Fletcher B."/>
            <person name="Scott D.C."/>
            <person name="Ely B."/>
        </authorList>
    </citation>
    <scope>NUCLEOTIDE SEQUENCE [LARGE SCALE GENOMIC DNA]</scope>
    <source>
        <strain evidence="12 13">ERI-2</strain>
    </source>
</reference>
<dbReference type="CDD" id="cd00383">
    <property type="entry name" value="trans_reg_C"/>
    <property type="match status" value="1"/>
</dbReference>
<dbReference type="SMART" id="SM00448">
    <property type="entry name" value="REC"/>
    <property type="match status" value="1"/>
</dbReference>
<evidence type="ECO:0000256" key="1">
    <source>
        <dbReference type="ARBA" id="ARBA00018672"/>
    </source>
</evidence>